<proteinExistence type="predicted"/>
<dbReference type="GO" id="GO:0006629">
    <property type="term" value="P:lipid metabolic process"/>
    <property type="evidence" value="ECO:0007669"/>
    <property type="project" value="InterPro"/>
</dbReference>
<dbReference type="InterPro" id="IPR002921">
    <property type="entry name" value="Fungal_lipase-type"/>
</dbReference>
<keyword evidence="3" id="KW-1185">Reference proteome</keyword>
<name>A0A6N1C7Y7_9PSED</name>
<gene>
    <name evidence="2" type="ORF">GN234_00010</name>
</gene>
<dbReference type="KEGG" id="pbz:GN234_00010"/>
<dbReference type="EMBL" id="CP048810">
    <property type="protein sequence ID" value="QKS80426.1"/>
    <property type="molecule type" value="Genomic_DNA"/>
</dbReference>
<dbReference type="AlphaFoldDB" id="A0A6N1C7Y7"/>
<feature type="domain" description="Fungal lipase-type" evidence="1">
    <location>
        <begin position="148"/>
        <end position="234"/>
    </location>
</feature>
<protein>
    <submittedName>
        <fullName evidence="2">Lipase family protein</fullName>
    </submittedName>
</protein>
<organism evidence="2 3">
    <name type="scientific">Pseudomonas bijieensis</name>
    <dbReference type="NCBI Taxonomy" id="2681983"/>
    <lineage>
        <taxon>Bacteria</taxon>
        <taxon>Pseudomonadati</taxon>
        <taxon>Pseudomonadota</taxon>
        <taxon>Gammaproteobacteria</taxon>
        <taxon>Pseudomonadales</taxon>
        <taxon>Pseudomonadaceae</taxon>
        <taxon>Pseudomonas</taxon>
    </lineage>
</organism>
<evidence type="ECO:0000259" key="1">
    <source>
        <dbReference type="Pfam" id="PF01764"/>
    </source>
</evidence>
<dbReference type="PANTHER" id="PTHR45856">
    <property type="entry name" value="ALPHA/BETA-HYDROLASES SUPERFAMILY PROTEIN"/>
    <property type="match status" value="1"/>
</dbReference>
<dbReference type="InterPro" id="IPR051218">
    <property type="entry name" value="Sec_MonoDiacylglyc_Lipase"/>
</dbReference>
<dbReference type="Pfam" id="PF01764">
    <property type="entry name" value="Lipase_3"/>
    <property type="match status" value="1"/>
</dbReference>
<dbReference type="RefSeq" id="WP_176687561.1">
    <property type="nucleotide sequence ID" value="NZ_CP048810.1"/>
</dbReference>
<reference evidence="2 3" key="1">
    <citation type="submission" date="2020-02" db="EMBL/GenBank/DDBJ databases">
        <authorList>
            <person name="Liang J."/>
        </authorList>
    </citation>
    <scope>NUCLEOTIDE SEQUENCE [LARGE SCALE GENOMIC DNA]</scope>
    <source>
        <strain evidence="2 3">L22-9</strain>
    </source>
</reference>
<dbReference type="Proteomes" id="UP000509545">
    <property type="component" value="Chromosome"/>
</dbReference>
<dbReference type="SUPFAM" id="SSF53474">
    <property type="entry name" value="alpha/beta-Hydrolases"/>
    <property type="match status" value="1"/>
</dbReference>
<accession>A0A6N1C7Y7</accession>
<evidence type="ECO:0000313" key="2">
    <source>
        <dbReference type="EMBL" id="QKS80426.1"/>
    </source>
</evidence>
<dbReference type="PANTHER" id="PTHR45856:SF24">
    <property type="entry name" value="FUNGAL LIPASE-LIKE DOMAIN-CONTAINING PROTEIN"/>
    <property type="match status" value="1"/>
</dbReference>
<evidence type="ECO:0000313" key="3">
    <source>
        <dbReference type="Proteomes" id="UP000509545"/>
    </source>
</evidence>
<dbReference type="Gene3D" id="3.40.50.1820">
    <property type="entry name" value="alpha/beta hydrolase"/>
    <property type="match status" value="1"/>
</dbReference>
<sequence>MTSLDSLQQRQINLTHAYVVNNAALSSPDWKNMKNPSPNQVKDNILTRLNGSKVGGGYGVAWGPALVPDGEHVAHITVVLVGGQNENDIVVVTSGTLADSLKDQIDDLDISPMVPLQNLIKNCPVPAHLAQGTADGVKAILDQVSTIGFQGTLCDFLAKQRSGATIRLVGHSLGGALMSVLALYLKDKFSNFNFHCETIAAPTAGDGIFASYFNQQMAGNALRIYNTLDVVPMAWCATSLDFSLTLYEPTNVIDEKMKEMVCSKIDTVTRNNLNYTQWGMGGANMELRLCGKPQSPCPSYEAQSGYQHIYEYITLLGLQLGDIPMPPPSGS</sequence>
<dbReference type="InterPro" id="IPR029058">
    <property type="entry name" value="AB_hydrolase_fold"/>
</dbReference>